<dbReference type="PANTHER" id="PTHR22042:SF3">
    <property type="entry name" value="RIKEN CDNA 2900026A02 GENE"/>
    <property type="match status" value="1"/>
</dbReference>
<dbReference type="AlphaFoldDB" id="A0A3B3T7R7"/>
<dbReference type="SMART" id="SM01319">
    <property type="entry name" value="Tankyrase_bdg_C"/>
    <property type="match status" value="1"/>
</dbReference>
<feature type="domain" description="Tankyrase 1-binding protein C-terminal" evidence="2">
    <location>
        <begin position="201"/>
        <end position="356"/>
    </location>
</feature>
<feature type="compositionally biased region" description="Polar residues" evidence="1">
    <location>
        <begin position="209"/>
        <end position="219"/>
    </location>
</feature>
<dbReference type="PANTHER" id="PTHR22042">
    <property type="entry name" value="TANKYRASE 1 BINDING PROTEIN"/>
    <property type="match status" value="1"/>
</dbReference>
<evidence type="ECO:0000256" key="1">
    <source>
        <dbReference type="SAM" id="MobiDB-lite"/>
    </source>
</evidence>
<name>A0A3B3T7R7_9TELE</name>
<evidence type="ECO:0000259" key="2">
    <source>
        <dbReference type="SMART" id="SM01319"/>
    </source>
</evidence>
<feature type="compositionally biased region" description="Low complexity" evidence="1">
    <location>
        <begin position="232"/>
        <end position="242"/>
    </location>
</feature>
<dbReference type="Pfam" id="PF15327">
    <property type="entry name" value="Tankyrase_bdg_C"/>
    <property type="match status" value="1"/>
</dbReference>
<keyword evidence="4" id="KW-1185">Reference proteome</keyword>
<dbReference type="Ensembl" id="ENSPKIT00000019689.1">
    <property type="protein sequence ID" value="ENSPKIP00000038695.1"/>
    <property type="gene ID" value="ENSPKIG00000016365.1"/>
</dbReference>
<reference evidence="3" key="1">
    <citation type="submission" date="2025-08" db="UniProtKB">
        <authorList>
            <consortium name="Ensembl"/>
        </authorList>
    </citation>
    <scope>IDENTIFICATION</scope>
</reference>
<sequence>MYQAVQCRPRSNPPQSHPSQSGRALSHAAASLVRSLSCVRHGVAVEAMPIIFQLRPLLTGGSCCPQHVYCAYCLCVSVCLLRQRALAGNGPREDDGMQDKLLSKEDDHYGSLDTAQHPGEDRCAPGSSHHTPHWLWGGFAKAVLVRMKVCAVPMNPHCFASSPTPTTTPTDALLEPGTPSELPSPSAVSPSAVSSMSWEATDPLPFPETPTSLLDSSALRSRVQLGKRRSQRAPPSRAARQKAAQDAKDPQFQDSAGTRSEMTAQEEKVKMKTEPCSTPLQPQRVAVFPGLDPSALKAQLKKRAGDSENQAEQLPPQRSAKSPFLPQATRVLPPVTDKENREHSSPQWLQELKSKKRFSQHESDT</sequence>
<proteinExistence type="predicted"/>
<dbReference type="Proteomes" id="UP000261540">
    <property type="component" value="Unplaced"/>
</dbReference>
<evidence type="ECO:0000313" key="3">
    <source>
        <dbReference type="Ensembl" id="ENSPKIP00000038695.1"/>
    </source>
</evidence>
<accession>A0A3B3T7R7</accession>
<dbReference type="InterPro" id="IPR040006">
    <property type="entry name" value="TNKS1BP1-like"/>
</dbReference>
<protein>
    <recommendedName>
        <fullName evidence="2">Tankyrase 1-binding protein C-terminal domain-containing protein</fullName>
    </recommendedName>
</protein>
<feature type="region of interest" description="Disordered" evidence="1">
    <location>
        <begin position="1"/>
        <end position="24"/>
    </location>
</feature>
<feature type="compositionally biased region" description="Polar residues" evidence="1">
    <location>
        <begin position="252"/>
        <end position="263"/>
    </location>
</feature>
<dbReference type="GeneTree" id="ENSGT00940000154184"/>
<organism evidence="3 4">
    <name type="scientific">Paramormyrops kingsleyae</name>
    <dbReference type="NCBI Taxonomy" id="1676925"/>
    <lineage>
        <taxon>Eukaryota</taxon>
        <taxon>Metazoa</taxon>
        <taxon>Chordata</taxon>
        <taxon>Craniata</taxon>
        <taxon>Vertebrata</taxon>
        <taxon>Euteleostomi</taxon>
        <taxon>Actinopterygii</taxon>
        <taxon>Neopterygii</taxon>
        <taxon>Teleostei</taxon>
        <taxon>Osteoglossocephala</taxon>
        <taxon>Osteoglossomorpha</taxon>
        <taxon>Osteoglossiformes</taxon>
        <taxon>Mormyridae</taxon>
        <taxon>Paramormyrops</taxon>
    </lineage>
</organism>
<reference evidence="3" key="2">
    <citation type="submission" date="2025-09" db="UniProtKB">
        <authorList>
            <consortium name="Ensembl"/>
        </authorList>
    </citation>
    <scope>IDENTIFICATION</scope>
</reference>
<evidence type="ECO:0000313" key="4">
    <source>
        <dbReference type="Proteomes" id="UP000261540"/>
    </source>
</evidence>
<dbReference type="InterPro" id="IPR032764">
    <property type="entry name" value="Tankyrase-bd_C"/>
</dbReference>
<feature type="compositionally biased region" description="Low complexity" evidence="1">
    <location>
        <begin position="179"/>
        <end position="197"/>
    </location>
</feature>
<feature type="region of interest" description="Disordered" evidence="1">
    <location>
        <begin position="160"/>
        <end position="365"/>
    </location>
</feature>